<dbReference type="GeneTree" id="ENSGT00390000009030"/>
<keyword evidence="5" id="KW-0687">Ribonucleoprotein</keyword>
<evidence type="ECO:0000259" key="8">
    <source>
        <dbReference type="Pfam" id="PF10484"/>
    </source>
</evidence>
<dbReference type="GO" id="GO:0006412">
    <property type="term" value="P:translation"/>
    <property type="evidence" value="ECO:0007669"/>
    <property type="project" value="InterPro"/>
</dbReference>
<keyword evidence="3" id="KW-0689">Ribosomal protein</keyword>
<organism evidence="9 10">
    <name type="scientific">Crocodylus porosus</name>
    <name type="common">Saltwater crocodile</name>
    <name type="synonym">Estuarine crocodile</name>
    <dbReference type="NCBI Taxonomy" id="8502"/>
    <lineage>
        <taxon>Eukaryota</taxon>
        <taxon>Metazoa</taxon>
        <taxon>Chordata</taxon>
        <taxon>Craniata</taxon>
        <taxon>Vertebrata</taxon>
        <taxon>Euteleostomi</taxon>
        <taxon>Archelosauria</taxon>
        <taxon>Archosauria</taxon>
        <taxon>Crocodylia</taxon>
        <taxon>Longirostres</taxon>
        <taxon>Crocodylidae</taxon>
        <taxon>Crocodylus</taxon>
    </lineage>
</organism>
<evidence type="ECO:0000256" key="2">
    <source>
        <dbReference type="ARBA" id="ARBA00009864"/>
    </source>
</evidence>
<keyword evidence="10" id="KW-1185">Reference proteome</keyword>
<dbReference type="CTD" id="51649"/>
<dbReference type="KEGG" id="cpoo:109317126"/>
<dbReference type="PANTHER" id="PTHR15925">
    <property type="entry name" value="MITOCHONDRIAL RIBOSOMAL PROTEIN S23"/>
    <property type="match status" value="1"/>
</dbReference>
<comment type="subcellular location">
    <subcellularLocation>
        <location evidence="1">Mitochondrion</location>
    </subcellularLocation>
</comment>
<feature type="domain" description="Small ribosomal subunit protein mS23 conserved" evidence="8">
    <location>
        <begin position="4"/>
        <end position="129"/>
    </location>
</feature>
<proteinExistence type="inferred from homology"/>
<evidence type="ECO:0000313" key="9">
    <source>
        <dbReference type="Ensembl" id="ENSCPRP00005014521.1"/>
    </source>
</evidence>
<dbReference type="PANTHER" id="PTHR15925:SF2">
    <property type="entry name" value="SMALL RIBOSOMAL SUBUNIT PROTEIN MS23"/>
    <property type="match status" value="1"/>
</dbReference>
<evidence type="ECO:0000256" key="6">
    <source>
        <dbReference type="ARBA" id="ARBA00035137"/>
    </source>
</evidence>
<evidence type="ECO:0000256" key="4">
    <source>
        <dbReference type="ARBA" id="ARBA00023128"/>
    </source>
</evidence>
<dbReference type="GO" id="GO:0003735">
    <property type="term" value="F:structural constituent of ribosome"/>
    <property type="evidence" value="ECO:0007669"/>
    <property type="project" value="InterPro"/>
</dbReference>
<dbReference type="GO" id="GO:0005840">
    <property type="term" value="C:ribosome"/>
    <property type="evidence" value="ECO:0007669"/>
    <property type="project" value="InterPro"/>
</dbReference>
<dbReference type="RefSeq" id="XP_019401152.1">
    <property type="nucleotide sequence ID" value="XM_019545607.1"/>
</dbReference>
<sequence>MAGNSRLEKLGTLFSRTTNLIRIGLLKKPPLWYDVYVAFPPLREPLYRAPPRYYREVKDMVPDILYPEDTVRAKFYEVYQSGPRPFQLLQPNFKSSCQRFVEEFNKLKKEGQIKEENLFEETGKLLLTQGTILRRRTATNVTLKAGKPAETAFRMTLPDSLKMLRKQKQVHEEQQLESTEGQKENPLPS</sequence>
<reference evidence="9" key="2">
    <citation type="submission" date="2025-09" db="UniProtKB">
        <authorList>
            <consortium name="Ensembl"/>
        </authorList>
    </citation>
    <scope>IDENTIFICATION</scope>
</reference>
<evidence type="ECO:0000256" key="7">
    <source>
        <dbReference type="SAM" id="MobiDB-lite"/>
    </source>
</evidence>
<dbReference type="InterPro" id="IPR019520">
    <property type="entry name" value="Ribosomal_mS23_met"/>
</dbReference>
<dbReference type="InterPro" id="IPR059242">
    <property type="entry name" value="mS23_dom"/>
</dbReference>
<dbReference type="CDD" id="cd23701">
    <property type="entry name" value="At1g26750"/>
    <property type="match status" value="1"/>
</dbReference>
<dbReference type="OrthoDB" id="10012356at2759"/>
<dbReference type="Proteomes" id="UP000594220">
    <property type="component" value="Unplaced"/>
</dbReference>
<evidence type="ECO:0000256" key="5">
    <source>
        <dbReference type="ARBA" id="ARBA00023274"/>
    </source>
</evidence>
<dbReference type="GeneID" id="109317126"/>
<feature type="region of interest" description="Disordered" evidence="7">
    <location>
        <begin position="165"/>
        <end position="189"/>
    </location>
</feature>
<comment type="similarity">
    <text evidence="2">Belongs to the mitochondrion-specific ribosomal protein mS23 family.</text>
</comment>
<evidence type="ECO:0000256" key="1">
    <source>
        <dbReference type="ARBA" id="ARBA00004173"/>
    </source>
</evidence>
<dbReference type="Ensembl" id="ENSCPRT00005017054.1">
    <property type="protein sequence ID" value="ENSCPRP00005014521.1"/>
    <property type="gene ID" value="ENSCPRG00005010225.1"/>
</dbReference>
<dbReference type="AlphaFoldDB" id="A0A7M4EVT9"/>
<protein>
    <recommendedName>
        <fullName evidence="6">Small ribosomal subunit protein mS23</fullName>
    </recommendedName>
</protein>
<gene>
    <name evidence="9" type="primary">MRPS23</name>
</gene>
<dbReference type="GO" id="GO:0031965">
    <property type="term" value="C:nuclear membrane"/>
    <property type="evidence" value="ECO:0007669"/>
    <property type="project" value="Ensembl"/>
</dbReference>
<evidence type="ECO:0000313" key="10">
    <source>
        <dbReference type="Proteomes" id="UP000594220"/>
    </source>
</evidence>
<name>A0A7M4EVT9_CROPO</name>
<dbReference type="InterPro" id="IPR023611">
    <property type="entry name" value="mS23_dom_met"/>
</dbReference>
<dbReference type="GO" id="GO:0005739">
    <property type="term" value="C:mitochondrion"/>
    <property type="evidence" value="ECO:0007669"/>
    <property type="project" value="Ensembl"/>
</dbReference>
<accession>A0A7M4EVT9</accession>
<dbReference type="Pfam" id="PF10484">
    <property type="entry name" value="MRP-S23"/>
    <property type="match status" value="1"/>
</dbReference>
<dbReference type="OMA" id="TEDKPIW"/>
<reference evidence="9" key="1">
    <citation type="submission" date="2025-08" db="UniProtKB">
        <authorList>
            <consortium name="Ensembl"/>
        </authorList>
    </citation>
    <scope>IDENTIFICATION</scope>
</reference>
<evidence type="ECO:0000256" key="3">
    <source>
        <dbReference type="ARBA" id="ARBA00022980"/>
    </source>
</evidence>
<keyword evidence="4" id="KW-0496">Mitochondrion</keyword>